<evidence type="ECO:0000256" key="4">
    <source>
        <dbReference type="ARBA" id="ARBA00022692"/>
    </source>
</evidence>
<dbReference type="PROSITE" id="PS52016">
    <property type="entry name" value="TONB_DEPENDENT_REC_3"/>
    <property type="match status" value="1"/>
</dbReference>
<dbReference type="Gene3D" id="2.60.40.1120">
    <property type="entry name" value="Carboxypeptidase-like, regulatory domain"/>
    <property type="match status" value="1"/>
</dbReference>
<dbReference type="SUPFAM" id="SSF49464">
    <property type="entry name" value="Carboxypeptidase regulatory domain-like"/>
    <property type="match status" value="1"/>
</dbReference>
<evidence type="ECO:0000256" key="1">
    <source>
        <dbReference type="ARBA" id="ARBA00004571"/>
    </source>
</evidence>
<dbReference type="NCBIfam" id="TIGR04056">
    <property type="entry name" value="OMP_RagA_SusC"/>
    <property type="match status" value="1"/>
</dbReference>
<sequence length="965" mass="103844">MTGLLAQTKNISGKITDEKGGPIPGATVQIKGTSTGTVSNADGVFKLSVPSSATILIVSFIGYASQELSVGSRTEFNISLVPENTTLTDVVVVGYGVARKKDLTGAVASIRAKDFNKGITNAPDQLIQGKVAGLMIVNNNGAPGAATTVRIRGVASVRSGNQPLYVIDGVPLDGRVARPNLDANGLGRTPDANPLNFVNAADIASMEVLKDASATAIYGSRGSNGVIIITTKKGQQGPAKLDFAYSVGVSNIMKQLEVLNAAEYRNELQKNGLTGGDAGGNSDGMKEILRTGVTQNFNVGISGGNESGNYRASFGLMNQDGIIRKSGLKKYTGNLSGQFKFLESKRLGIDFSIMAAQTAEQLAPVTNNAGFLGSLVGQALQWNPTMNIRNADGSLSILGEGAPINPLAMSEAWDDKADISYILGSISPYYKITDDLEYRFLFSINRQTGIRRAQISSWVNIPGVKGLGQAYYGNAELTTKLFTHTLSYNKQLSSALHLNAVVGYEYQDFQFKGVDLGAMGFSSDALPYTSILQNAIQSNTFLSSYDNPKSELQSVFGRVTANLLDKYLLTATLRADGSSKFGSNNKYGYFPSFAAKWNLHNEPFLKGSTLFQQLGLRAGWGITGNQEFPAGAAQEQYALGAGGSAALNNVANPDLKWERSSQLNAGIDFAMLDSRISGSVDYFYKKTSDLLFNFPSIQPAPASNYWINLPGEVINSGVELAVRGDVIRNKDFTWNLGVNATFLKNKLQNYTGPNVLTGAISGQGVSGATVQRFTNGQPLNVFYVRKFLGFDKDGQGQYENNGNTMYYAGDPNPKQMLGITTELSYRKWWLSMNFNGAFGHVVYNNTANTVLPINNLGSRNIAKALVNNGENLSNPITTSDRYLENANFMKMTNATLSYNLGNIGNTFKNVNLYLTGQNLFVITKYTGFDPEVNTDKNVNGVTSFGIEYSPYPTARNIIFGLNLSL</sequence>
<dbReference type="Pfam" id="PF00593">
    <property type="entry name" value="TonB_dep_Rec_b-barrel"/>
    <property type="match status" value="1"/>
</dbReference>
<dbReference type="InterPro" id="IPR023996">
    <property type="entry name" value="TonB-dep_OMP_SusC/RagA"/>
</dbReference>
<proteinExistence type="inferred from homology"/>
<reference evidence="12 13" key="1">
    <citation type="submission" date="2019-07" db="EMBL/GenBank/DDBJ databases">
        <title>Whole genome shotgun sequence of Chitinophaga cymbidii NBRC 109752.</title>
        <authorList>
            <person name="Hosoyama A."/>
            <person name="Uohara A."/>
            <person name="Ohji S."/>
            <person name="Ichikawa N."/>
        </authorList>
    </citation>
    <scope>NUCLEOTIDE SEQUENCE [LARGE SCALE GENOMIC DNA]</scope>
    <source>
        <strain evidence="12 13">NBRC 109752</strain>
    </source>
</reference>
<evidence type="ECO:0000256" key="7">
    <source>
        <dbReference type="ARBA" id="ARBA00023237"/>
    </source>
</evidence>
<keyword evidence="4 8" id="KW-0812">Transmembrane</keyword>
<dbReference type="Pfam" id="PF13715">
    <property type="entry name" value="CarbopepD_reg_2"/>
    <property type="match status" value="1"/>
</dbReference>
<dbReference type="InterPro" id="IPR008969">
    <property type="entry name" value="CarboxyPept-like_regulatory"/>
</dbReference>
<dbReference type="EMBL" id="BKAU01000001">
    <property type="protein sequence ID" value="GEP94980.1"/>
    <property type="molecule type" value="Genomic_DNA"/>
</dbReference>
<protein>
    <submittedName>
        <fullName evidence="12">TonB-dependent receptor SusC</fullName>
    </submittedName>
</protein>
<evidence type="ECO:0000256" key="9">
    <source>
        <dbReference type="RuleBase" id="RU003357"/>
    </source>
</evidence>
<gene>
    <name evidence="12" type="primary">susC</name>
    <name evidence="12" type="ORF">CCY01nite_12400</name>
</gene>
<feature type="domain" description="TonB-dependent receptor plug" evidence="11">
    <location>
        <begin position="100"/>
        <end position="226"/>
    </location>
</feature>
<evidence type="ECO:0000256" key="8">
    <source>
        <dbReference type="PROSITE-ProRule" id="PRU01360"/>
    </source>
</evidence>
<dbReference type="NCBIfam" id="TIGR04057">
    <property type="entry name" value="SusC_RagA_signa"/>
    <property type="match status" value="1"/>
</dbReference>
<keyword evidence="7 8" id="KW-0998">Cell outer membrane</keyword>
<evidence type="ECO:0000256" key="6">
    <source>
        <dbReference type="ARBA" id="ARBA00023136"/>
    </source>
</evidence>
<accession>A0A512RH12</accession>
<dbReference type="GO" id="GO:0009279">
    <property type="term" value="C:cell outer membrane"/>
    <property type="evidence" value="ECO:0007669"/>
    <property type="project" value="UniProtKB-SubCell"/>
</dbReference>
<comment type="subcellular location">
    <subcellularLocation>
        <location evidence="1 8">Cell outer membrane</location>
        <topology evidence="1 8">Multi-pass membrane protein</topology>
    </subcellularLocation>
</comment>
<dbReference type="InterPro" id="IPR000531">
    <property type="entry name" value="Beta-barrel_TonB"/>
</dbReference>
<dbReference type="AlphaFoldDB" id="A0A512RH12"/>
<evidence type="ECO:0000259" key="10">
    <source>
        <dbReference type="Pfam" id="PF00593"/>
    </source>
</evidence>
<keyword evidence="3 8" id="KW-1134">Transmembrane beta strand</keyword>
<name>A0A512RH12_9BACT</name>
<comment type="similarity">
    <text evidence="8 9">Belongs to the TonB-dependent receptor family.</text>
</comment>
<dbReference type="InterPro" id="IPR023997">
    <property type="entry name" value="TonB-dep_OMP_SusC/RagA_CS"/>
</dbReference>
<keyword evidence="12" id="KW-0675">Receptor</keyword>
<comment type="caution">
    <text evidence="12">The sequence shown here is derived from an EMBL/GenBank/DDBJ whole genome shotgun (WGS) entry which is preliminary data.</text>
</comment>
<dbReference type="RefSeq" id="WP_246129867.1">
    <property type="nucleotide sequence ID" value="NZ_BKAU01000001.1"/>
</dbReference>
<evidence type="ECO:0000256" key="5">
    <source>
        <dbReference type="ARBA" id="ARBA00023077"/>
    </source>
</evidence>
<dbReference type="SUPFAM" id="SSF56935">
    <property type="entry name" value="Porins"/>
    <property type="match status" value="1"/>
</dbReference>
<feature type="domain" description="TonB-dependent receptor-like beta-barrel" evidence="10">
    <location>
        <begin position="442"/>
        <end position="919"/>
    </location>
</feature>
<dbReference type="Proteomes" id="UP000321436">
    <property type="component" value="Unassembled WGS sequence"/>
</dbReference>
<evidence type="ECO:0000256" key="2">
    <source>
        <dbReference type="ARBA" id="ARBA00022448"/>
    </source>
</evidence>
<dbReference type="Gene3D" id="2.40.170.20">
    <property type="entry name" value="TonB-dependent receptor, beta-barrel domain"/>
    <property type="match status" value="1"/>
</dbReference>
<dbReference type="InterPro" id="IPR039426">
    <property type="entry name" value="TonB-dep_rcpt-like"/>
</dbReference>
<keyword evidence="6 8" id="KW-0472">Membrane</keyword>
<keyword evidence="13" id="KW-1185">Reference proteome</keyword>
<organism evidence="12 13">
    <name type="scientific">Chitinophaga cymbidii</name>
    <dbReference type="NCBI Taxonomy" id="1096750"/>
    <lineage>
        <taxon>Bacteria</taxon>
        <taxon>Pseudomonadati</taxon>
        <taxon>Bacteroidota</taxon>
        <taxon>Chitinophagia</taxon>
        <taxon>Chitinophagales</taxon>
        <taxon>Chitinophagaceae</taxon>
        <taxon>Chitinophaga</taxon>
    </lineage>
</organism>
<keyword evidence="2 8" id="KW-0813">Transport</keyword>
<dbReference type="InterPro" id="IPR037066">
    <property type="entry name" value="Plug_dom_sf"/>
</dbReference>
<dbReference type="InterPro" id="IPR012910">
    <property type="entry name" value="Plug_dom"/>
</dbReference>
<dbReference type="InterPro" id="IPR036942">
    <property type="entry name" value="Beta-barrel_TonB_sf"/>
</dbReference>
<evidence type="ECO:0000256" key="3">
    <source>
        <dbReference type="ARBA" id="ARBA00022452"/>
    </source>
</evidence>
<evidence type="ECO:0000259" key="11">
    <source>
        <dbReference type="Pfam" id="PF07715"/>
    </source>
</evidence>
<evidence type="ECO:0000313" key="13">
    <source>
        <dbReference type="Proteomes" id="UP000321436"/>
    </source>
</evidence>
<dbReference type="Gene3D" id="2.170.130.10">
    <property type="entry name" value="TonB-dependent receptor, plug domain"/>
    <property type="match status" value="1"/>
</dbReference>
<keyword evidence="5 9" id="KW-0798">TonB box</keyword>
<evidence type="ECO:0000313" key="12">
    <source>
        <dbReference type="EMBL" id="GEP94980.1"/>
    </source>
</evidence>
<dbReference type="Pfam" id="PF07715">
    <property type="entry name" value="Plug"/>
    <property type="match status" value="1"/>
</dbReference>